<evidence type="ECO:0000256" key="4">
    <source>
        <dbReference type="ARBA" id="ARBA00022692"/>
    </source>
</evidence>
<comment type="function">
    <text evidence="13">May mediate heterophilic cell-cell interaction. May contribute to signal transduction through its intracellular domain.</text>
</comment>
<evidence type="ECO:0000256" key="9">
    <source>
        <dbReference type="ARBA" id="ARBA00023136"/>
    </source>
</evidence>
<evidence type="ECO:0000256" key="18">
    <source>
        <dbReference type="SAM" id="Phobius"/>
    </source>
</evidence>
<gene>
    <name evidence="22" type="primary">LOC111143775</name>
</gene>
<keyword evidence="10" id="KW-1015">Disulfide bond</keyword>
<organism evidence="21 22">
    <name type="scientific">Enhydra lutris kenyoni</name>
    <name type="common">northern sea otter</name>
    <dbReference type="NCBI Taxonomy" id="391180"/>
    <lineage>
        <taxon>Eukaryota</taxon>
        <taxon>Metazoa</taxon>
        <taxon>Chordata</taxon>
        <taxon>Craniata</taxon>
        <taxon>Vertebrata</taxon>
        <taxon>Euteleostomi</taxon>
        <taxon>Mammalia</taxon>
        <taxon>Eutheria</taxon>
        <taxon>Laurasiatheria</taxon>
        <taxon>Carnivora</taxon>
        <taxon>Caniformia</taxon>
        <taxon>Musteloidea</taxon>
        <taxon>Mustelidae</taxon>
        <taxon>Lutrinae</taxon>
        <taxon>Enhydra</taxon>
    </lineage>
</organism>
<feature type="transmembrane region" description="Helical" evidence="18">
    <location>
        <begin position="384"/>
        <end position="404"/>
    </location>
</feature>
<comment type="similarity">
    <text evidence="2">Belongs to the immunoglobulin superfamily. AMIGO family.</text>
</comment>
<dbReference type="SUPFAM" id="SSF48726">
    <property type="entry name" value="Immunoglobulin"/>
    <property type="match status" value="1"/>
</dbReference>
<protein>
    <recommendedName>
        <fullName evidence="15">Amphoterin-induced protein 3</fullName>
    </recommendedName>
    <alternativeName>
        <fullName evidence="17">AMIGO-3</fullName>
    </alternativeName>
    <alternativeName>
        <fullName evidence="16">Alivin-3</fullName>
    </alternativeName>
</protein>
<evidence type="ECO:0000313" key="21">
    <source>
        <dbReference type="Proteomes" id="UP000248482"/>
    </source>
</evidence>
<evidence type="ECO:0000256" key="15">
    <source>
        <dbReference type="ARBA" id="ARBA00069265"/>
    </source>
</evidence>
<dbReference type="Gene3D" id="3.80.10.10">
    <property type="entry name" value="Ribonuclease Inhibitor"/>
    <property type="match status" value="1"/>
</dbReference>
<dbReference type="AlphaFoldDB" id="A0A2Y9IY98"/>
<feature type="signal peptide" evidence="19">
    <location>
        <begin position="1"/>
        <end position="19"/>
    </location>
</feature>
<evidence type="ECO:0000256" key="8">
    <source>
        <dbReference type="ARBA" id="ARBA00022989"/>
    </source>
</evidence>
<reference evidence="22" key="1">
    <citation type="submission" date="2025-08" db="UniProtKB">
        <authorList>
            <consortium name="RefSeq"/>
        </authorList>
    </citation>
    <scope>IDENTIFICATION</scope>
    <source>
        <tissue evidence="22">Blood</tissue>
    </source>
</reference>
<dbReference type="GO" id="GO:0007155">
    <property type="term" value="P:cell adhesion"/>
    <property type="evidence" value="ECO:0007669"/>
    <property type="project" value="UniProtKB-KW"/>
</dbReference>
<evidence type="ECO:0000256" key="17">
    <source>
        <dbReference type="ARBA" id="ARBA00080088"/>
    </source>
</evidence>
<keyword evidence="4 18" id="KW-0812">Transmembrane</keyword>
<keyword evidence="12" id="KW-0393">Immunoglobulin domain</keyword>
<dbReference type="PANTHER" id="PTHR24368:SF62">
    <property type="entry name" value="AMPHOTERIN-INDUCED PROTEIN 3"/>
    <property type="match status" value="1"/>
</dbReference>
<evidence type="ECO:0000256" key="7">
    <source>
        <dbReference type="ARBA" id="ARBA00022889"/>
    </source>
</evidence>
<keyword evidence="21" id="KW-1185">Reference proteome</keyword>
<dbReference type="InterPro" id="IPR003598">
    <property type="entry name" value="Ig_sub2"/>
</dbReference>
<dbReference type="GO" id="GO:0007420">
    <property type="term" value="P:brain development"/>
    <property type="evidence" value="ECO:0007669"/>
    <property type="project" value="TreeGrafter"/>
</dbReference>
<dbReference type="Gene3D" id="2.60.40.10">
    <property type="entry name" value="Immunoglobulins"/>
    <property type="match status" value="1"/>
</dbReference>
<proteinExistence type="inferred from homology"/>
<keyword evidence="9 18" id="KW-0472">Membrane</keyword>
<dbReference type="InterPro" id="IPR032675">
    <property type="entry name" value="LRR_dom_sf"/>
</dbReference>
<evidence type="ECO:0000256" key="10">
    <source>
        <dbReference type="ARBA" id="ARBA00023157"/>
    </source>
</evidence>
<dbReference type="PANTHER" id="PTHR24368">
    <property type="entry name" value="AMPHOTERIN-INDUCED PROTEIN"/>
    <property type="match status" value="1"/>
</dbReference>
<evidence type="ECO:0000256" key="12">
    <source>
        <dbReference type="ARBA" id="ARBA00023319"/>
    </source>
</evidence>
<dbReference type="KEGG" id="elk:111143775"/>
<dbReference type="InterPro" id="IPR003599">
    <property type="entry name" value="Ig_sub"/>
</dbReference>
<evidence type="ECO:0000256" key="19">
    <source>
        <dbReference type="SAM" id="SignalP"/>
    </source>
</evidence>
<dbReference type="InterPro" id="IPR003591">
    <property type="entry name" value="Leu-rich_rpt_typical-subtyp"/>
</dbReference>
<keyword evidence="3" id="KW-0433">Leucine-rich repeat</keyword>
<dbReference type="SMART" id="SM00369">
    <property type="entry name" value="LRR_TYP"/>
    <property type="match status" value="6"/>
</dbReference>
<keyword evidence="11" id="KW-0325">Glycoprotein</keyword>
<feature type="chain" id="PRO_5016040937" description="Amphoterin-induced protein 3" evidence="19">
    <location>
        <begin position="20"/>
        <end position="511"/>
    </location>
</feature>
<dbReference type="FunFam" id="2.60.40.10:FF:001492">
    <property type="entry name" value="Adhesion molecule with Ig-like domain 3"/>
    <property type="match status" value="1"/>
</dbReference>
<evidence type="ECO:0000256" key="11">
    <source>
        <dbReference type="ARBA" id="ARBA00023180"/>
    </source>
</evidence>
<evidence type="ECO:0000256" key="3">
    <source>
        <dbReference type="ARBA" id="ARBA00022614"/>
    </source>
</evidence>
<evidence type="ECO:0000256" key="2">
    <source>
        <dbReference type="ARBA" id="ARBA00005670"/>
    </source>
</evidence>
<evidence type="ECO:0000256" key="6">
    <source>
        <dbReference type="ARBA" id="ARBA00022737"/>
    </source>
</evidence>
<dbReference type="RefSeq" id="XP_022353341.1">
    <property type="nucleotide sequence ID" value="XM_022497633.1"/>
</dbReference>
<comment type="subcellular location">
    <subcellularLocation>
        <location evidence="1">Membrane</location>
        <topology evidence="1">Single-pass type I membrane protein</topology>
    </subcellularLocation>
</comment>
<keyword evidence="8 18" id="KW-1133">Transmembrane helix</keyword>
<evidence type="ECO:0000256" key="5">
    <source>
        <dbReference type="ARBA" id="ARBA00022729"/>
    </source>
</evidence>
<dbReference type="FunFam" id="3.80.10.10:FF:000337">
    <property type="entry name" value="Adhesion molecule with Ig-like domain 3"/>
    <property type="match status" value="1"/>
</dbReference>
<accession>A0A2Y9IY98</accession>
<dbReference type="SMART" id="SM00409">
    <property type="entry name" value="IG"/>
    <property type="match status" value="1"/>
</dbReference>
<evidence type="ECO:0000256" key="16">
    <source>
        <dbReference type="ARBA" id="ARBA00075227"/>
    </source>
</evidence>
<dbReference type="SUPFAM" id="SSF52058">
    <property type="entry name" value="L domain-like"/>
    <property type="match status" value="1"/>
</dbReference>
<keyword evidence="5 19" id="KW-0732">Signal</keyword>
<dbReference type="GeneID" id="111143775"/>
<keyword evidence="6" id="KW-0677">Repeat</keyword>
<dbReference type="InterPro" id="IPR031283">
    <property type="entry name" value="AMIGO"/>
</dbReference>
<dbReference type="SMART" id="SM00013">
    <property type="entry name" value="LRRNT"/>
    <property type="match status" value="1"/>
</dbReference>
<comment type="subunit">
    <text evidence="14">Binds AMIGO1 or AMIGO2.</text>
</comment>
<evidence type="ECO:0000259" key="20">
    <source>
        <dbReference type="PROSITE" id="PS50835"/>
    </source>
</evidence>
<feature type="domain" description="Ig-like" evidence="20">
    <location>
        <begin position="257"/>
        <end position="370"/>
    </location>
</feature>
<sequence>MAWLVLLGVLLCLRRIGMGSLGVEGFVPSAPHNCPYKCVCAADLLSCTGLGLQDVPAALPAAATDLDLSHNALQRLRPGWLTPLARLRTLHLGHNELDVLGRGVFTNASGLRLLDLSSNELRVLGRHDLEGLGALERLLLFNNRLAHLDEHAFQGLNALSALYLGCNELSSFSFHHLHGLGATHLRTLDLSSNRLGRVPATALAALPAFLKNGLYLHNNPLPCDCRLYQLLRRWRQRGLSAVSDFAREYTCLAFKVPASRVRFFEHSRVFENCSTALAQGLERPEEQLHVQMGRSLRLRCNTSIPALRVAWVSPKQELLVAPGSQDGSIAVLADGSLAISNVQPRHEGLFVCLAVGSHLHHNQTHEYNVSVHSPRPEPEAFNTGFTTLLGCAVGLVLVLLYLFAPPCPGCRRCYRRTCRCCHRRWPRAPSPLRDLSAQSSLVLSTTPPDAPSRKASVHKHVVFLEPGKRGLNGRVQLAVAEDFDLYNPMGLRLQAGSESASSTGSEGLVMT</sequence>
<dbReference type="GO" id="GO:0016020">
    <property type="term" value="C:membrane"/>
    <property type="evidence" value="ECO:0007669"/>
    <property type="project" value="UniProtKB-SubCell"/>
</dbReference>
<dbReference type="InterPro" id="IPR013783">
    <property type="entry name" value="Ig-like_fold"/>
</dbReference>
<evidence type="ECO:0000313" key="22">
    <source>
        <dbReference type="RefSeq" id="XP_022353341.1"/>
    </source>
</evidence>
<dbReference type="PROSITE" id="PS50835">
    <property type="entry name" value="IG_LIKE"/>
    <property type="match status" value="1"/>
</dbReference>
<dbReference type="InterPro" id="IPR001611">
    <property type="entry name" value="Leu-rich_rpt"/>
</dbReference>
<keyword evidence="7" id="KW-0130">Cell adhesion</keyword>
<dbReference type="Pfam" id="PF13855">
    <property type="entry name" value="LRR_8"/>
    <property type="match status" value="1"/>
</dbReference>
<dbReference type="SMART" id="SM00408">
    <property type="entry name" value="IGc2"/>
    <property type="match status" value="1"/>
</dbReference>
<dbReference type="Proteomes" id="UP000248482">
    <property type="component" value="Unplaced"/>
</dbReference>
<dbReference type="STRING" id="391180.A0A2Y9IY98"/>
<name>A0A2Y9IY98_ENHLU</name>
<dbReference type="CDD" id="cd00096">
    <property type="entry name" value="Ig"/>
    <property type="match status" value="1"/>
</dbReference>
<dbReference type="Pfam" id="PF00560">
    <property type="entry name" value="LRR_1"/>
    <property type="match status" value="1"/>
</dbReference>
<dbReference type="InterPro" id="IPR036179">
    <property type="entry name" value="Ig-like_dom_sf"/>
</dbReference>
<dbReference type="InterPro" id="IPR000372">
    <property type="entry name" value="LRRNT"/>
</dbReference>
<evidence type="ECO:0000256" key="14">
    <source>
        <dbReference type="ARBA" id="ARBA00064606"/>
    </source>
</evidence>
<evidence type="ECO:0000256" key="1">
    <source>
        <dbReference type="ARBA" id="ARBA00004479"/>
    </source>
</evidence>
<dbReference type="OrthoDB" id="1394818at2759"/>
<evidence type="ECO:0000256" key="13">
    <source>
        <dbReference type="ARBA" id="ARBA00057334"/>
    </source>
</evidence>
<dbReference type="InterPro" id="IPR007110">
    <property type="entry name" value="Ig-like_dom"/>
</dbReference>